<dbReference type="InterPro" id="IPR006685">
    <property type="entry name" value="MscS_channel_2nd"/>
</dbReference>
<keyword evidence="4 5" id="KW-0472">Membrane</keyword>
<evidence type="ECO:0000259" key="6">
    <source>
        <dbReference type="Pfam" id="PF00924"/>
    </source>
</evidence>
<evidence type="ECO:0000313" key="7">
    <source>
        <dbReference type="EMBL" id="AXG73485.1"/>
    </source>
</evidence>
<dbReference type="InterPro" id="IPR023408">
    <property type="entry name" value="MscS_beta-dom_sf"/>
</dbReference>
<gene>
    <name evidence="7" type="ORF">DVK85_04255</name>
</gene>
<dbReference type="PANTHER" id="PTHR30566:SF25">
    <property type="entry name" value="INNER MEMBRANE PROTEIN"/>
    <property type="match status" value="1"/>
</dbReference>
<feature type="domain" description="Mechanosensitive ion channel MscS" evidence="6">
    <location>
        <begin position="184"/>
        <end position="247"/>
    </location>
</feature>
<dbReference type="PANTHER" id="PTHR30566">
    <property type="entry name" value="YNAI-RELATED MECHANOSENSITIVE ION CHANNEL"/>
    <property type="match status" value="1"/>
</dbReference>
<feature type="transmembrane region" description="Helical" evidence="5">
    <location>
        <begin position="54"/>
        <end position="75"/>
    </location>
</feature>
<organism evidence="7 8">
    <name type="scientific">Flavobacterium arcticum</name>
    <dbReference type="NCBI Taxonomy" id="1784713"/>
    <lineage>
        <taxon>Bacteria</taxon>
        <taxon>Pseudomonadati</taxon>
        <taxon>Bacteroidota</taxon>
        <taxon>Flavobacteriia</taxon>
        <taxon>Flavobacteriales</taxon>
        <taxon>Flavobacteriaceae</taxon>
        <taxon>Flavobacterium</taxon>
    </lineage>
</organism>
<sequence>MMNFLAINSNLLRYLIFGALGLIITFAIIFLVLKKIGKNPKNILPVNFAHRIKVPLVLFIIALVLRIGVSSNVFAEPQLSIIGHIGTLLLILTITWFLVIILRAVKTGLMRKYDISASDNLNARRVYTQFSILERVIVFILVILAIGIALMSFDSIRAIGASVLASAGIAGIIIGFSAQKALGTLLAGVQIAITQPIRLDDVLIVEGEWGRVEEITLTYVVISIWDKRRLVVPTTYFIEKPFQNWTRNSAEIMGTVFIYTDFHVPVDKLREELTRLLEGSDLWDGKVNVLQVTDAKVDVMEIRALMSSADSSISWDLRVYIREKLIEYLQKNYPDSLPRTRVSLVDPNTANSSGVNINDL</sequence>
<evidence type="ECO:0000256" key="5">
    <source>
        <dbReference type="SAM" id="Phobius"/>
    </source>
</evidence>
<keyword evidence="2 5" id="KW-0812">Transmembrane</keyword>
<dbReference type="Gene3D" id="2.30.30.60">
    <property type="match status" value="1"/>
</dbReference>
<dbReference type="EMBL" id="CP031188">
    <property type="protein sequence ID" value="AXG73485.1"/>
    <property type="molecule type" value="Genomic_DNA"/>
</dbReference>
<evidence type="ECO:0000313" key="8">
    <source>
        <dbReference type="Proteomes" id="UP000253951"/>
    </source>
</evidence>
<keyword evidence="3 5" id="KW-1133">Transmembrane helix</keyword>
<evidence type="ECO:0000256" key="4">
    <source>
        <dbReference type="ARBA" id="ARBA00023136"/>
    </source>
</evidence>
<comment type="subcellular location">
    <subcellularLocation>
        <location evidence="1">Membrane</location>
    </subcellularLocation>
</comment>
<feature type="transmembrane region" description="Helical" evidence="5">
    <location>
        <begin position="132"/>
        <end position="153"/>
    </location>
</feature>
<dbReference type="Pfam" id="PF00924">
    <property type="entry name" value="MS_channel_2nd"/>
    <property type="match status" value="1"/>
</dbReference>
<dbReference type="Gene3D" id="1.10.287.1260">
    <property type="match status" value="1"/>
</dbReference>
<feature type="transmembrane region" description="Helical" evidence="5">
    <location>
        <begin position="81"/>
        <end position="102"/>
    </location>
</feature>
<accession>A0A345HA75</accession>
<reference evidence="7 8" key="1">
    <citation type="submission" date="2018-07" db="EMBL/GenBank/DDBJ databases">
        <title>Complete genome sequence of Flavobacterium arcticum type strain SM1502T.</title>
        <authorList>
            <person name="Li Y."/>
            <person name="Li D.-D."/>
        </authorList>
    </citation>
    <scope>NUCLEOTIDE SEQUENCE [LARGE SCALE GENOMIC DNA]</scope>
    <source>
        <strain evidence="7 8">SM1502</strain>
    </source>
</reference>
<evidence type="ECO:0000256" key="3">
    <source>
        <dbReference type="ARBA" id="ARBA00022989"/>
    </source>
</evidence>
<feature type="transmembrane region" description="Helical" evidence="5">
    <location>
        <begin position="159"/>
        <end position="178"/>
    </location>
</feature>
<dbReference type="GO" id="GO:0008381">
    <property type="term" value="F:mechanosensitive monoatomic ion channel activity"/>
    <property type="evidence" value="ECO:0007669"/>
    <property type="project" value="UniProtKB-ARBA"/>
</dbReference>
<dbReference type="RefSeq" id="WP_114677246.1">
    <property type="nucleotide sequence ID" value="NZ_CP031188.1"/>
</dbReference>
<dbReference type="InterPro" id="IPR010920">
    <property type="entry name" value="LSM_dom_sf"/>
</dbReference>
<protein>
    <submittedName>
        <fullName evidence="7">Mechanosensitive ion channel family protein</fullName>
    </submittedName>
</protein>
<name>A0A345HA75_9FLAO</name>
<feature type="transmembrane region" description="Helical" evidence="5">
    <location>
        <begin position="12"/>
        <end position="33"/>
    </location>
</feature>
<dbReference type="Proteomes" id="UP000253951">
    <property type="component" value="Chromosome"/>
</dbReference>
<keyword evidence="8" id="KW-1185">Reference proteome</keyword>
<dbReference type="GO" id="GO:0016020">
    <property type="term" value="C:membrane"/>
    <property type="evidence" value="ECO:0007669"/>
    <property type="project" value="UniProtKB-SubCell"/>
</dbReference>
<evidence type="ECO:0000256" key="1">
    <source>
        <dbReference type="ARBA" id="ARBA00004370"/>
    </source>
</evidence>
<dbReference type="KEGG" id="fat:DVK85_04255"/>
<dbReference type="SUPFAM" id="SSF50182">
    <property type="entry name" value="Sm-like ribonucleoproteins"/>
    <property type="match status" value="1"/>
</dbReference>
<dbReference type="AlphaFoldDB" id="A0A345HA75"/>
<evidence type="ECO:0000256" key="2">
    <source>
        <dbReference type="ARBA" id="ARBA00022692"/>
    </source>
</evidence>
<dbReference type="OrthoDB" id="9792218at2"/>
<proteinExistence type="predicted"/>